<dbReference type="InterPro" id="IPR017853">
    <property type="entry name" value="GH"/>
</dbReference>
<dbReference type="InterPro" id="IPR001944">
    <property type="entry name" value="Glycoside_Hdrlase_35"/>
</dbReference>
<feature type="chain" id="PRO_5025416397" description="Beta-galactosidase" evidence="9">
    <location>
        <begin position="22"/>
        <end position="642"/>
    </location>
</feature>
<reference evidence="13 14" key="1">
    <citation type="submission" date="2019-07" db="EMBL/GenBank/DDBJ databases">
        <title>Draft genome assembly of a fouling barnacle, Amphibalanus amphitrite (Darwin, 1854): The first reference genome for Thecostraca.</title>
        <authorList>
            <person name="Kim W."/>
        </authorList>
    </citation>
    <scope>NUCLEOTIDE SEQUENCE [LARGE SCALE GENOMIC DNA]</scope>
    <source>
        <strain evidence="13">SNU_AA5</strain>
        <tissue evidence="13">Soma without cirri and trophi</tissue>
    </source>
</reference>
<feature type="domain" description="Glycoside hydrolase 35 catalytic" evidence="10">
    <location>
        <begin position="41"/>
        <end position="356"/>
    </location>
</feature>
<feature type="domain" description="Beta-galactosidase galactose-binding" evidence="12">
    <location>
        <begin position="543"/>
        <end position="608"/>
    </location>
</feature>
<keyword evidence="4" id="KW-0325">Glycoprotein</keyword>
<dbReference type="InterPro" id="IPR048912">
    <property type="entry name" value="BetaGal1-like_ABD1"/>
</dbReference>
<evidence type="ECO:0000256" key="8">
    <source>
        <dbReference type="RuleBase" id="RU003679"/>
    </source>
</evidence>
<dbReference type="InterPro" id="IPR019801">
    <property type="entry name" value="Glyco_hydro_35_CS"/>
</dbReference>
<feature type="active site" description="Nucleophile" evidence="6">
    <location>
        <position position="269"/>
    </location>
</feature>
<dbReference type="SUPFAM" id="SSF51445">
    <property type="entry name" value="(Trans)glycosidases"/>
    <property type="match status" value="1"/>
</dbReference>
<dbReference type="GO" id="GO:0005975">
    <property type="term" value="P:carbohydrate metabolic process"/>
    <property type="evidence" value="ECO:0007669"/>
    <property type="project" value="InterPro"/>
</dbReference>
<evidence type="ECO:0000256" key="1">
    <source>
        <dbReference type="ARBA" id="ARBA00009809"/>
    </source>
</evidence>
<accession>A0A6A4W9X4</accession>
<dbReference type="Pfam" id="PF01301">
    <property type="entry name" value="Glyco_hydro_35"/>
    <property type="match status" value="1"/>
</dbReference>
<feature type="active site" description="Proton donor" evidence="6">
    <location>
        <position position="189"/>
    </location>
</feature>
<organism evidence="13 14">
    <name type="scientific">Amphibalanus amphitrite</name>
    <name type="common">Striped barnacle</name>
    <name type="synonym">Balanus amphitrite</name>
    <dbReference type="NCBI Taxonomy" id="1232801"/>
    <lineage>
        <taxon>Eukaryota</taxon>
        <taxon>Metazoa</taxon>
        <taxon>Ecdysozoa</taxon>
        <taxon>Arthropoda</taxon>
        <taxon>Crustacea</taxon>
        <taxon>Multicrustacea</taxon>
        <taxon>Cirripedia</taxon>
        <taxon>Thoracica</taxon>
        <taxon>Thoracicalcarea</taxon>
        <taxon>Balanomorpha</taxon>
        <taxon>Balanoidea</taxon>
        <taxon>Balanidae</taxon>
        <taxon>Amphibalaninae</taxon>
        <taxon>Amphibalanus</taxon>
    </lineage>
</organism>
<dbReference type="OrthoDB" id="1657402at2759"/>
<evidence type="ECO:0000259" key="10">
    <source>
        <dbReference type="Pfam" id="PF01301"/>
    </source>
</evidence>
<dbReference type="PIRSF" id="PIRSF006336">
    <property type="entry name" value="B-gal"/>
    <property type="match status" value="1"/>
</dbReference>
<evidence type="ECO:0000313" key="13">
    <source>
        <dbReference type="EMBL" id="KAF0300450.1"/>
    </source>
</evidence>
<evidence type="ECO:0000259" key="12">
    <source>
        <dbReference type="Pfam" id="PF21467"/>
    </source>
</evidence>
<name>A0A6A4W9X4_AMPAM</name>
<dbReference type="Pfam" id="PF21467">
    <property type="entry name" value="BetaGal_gal-bd"/>
    <property type="match status" value="1"/>
</dbReference>
<evidence type="ECO:0000256" key="5">
    <source>
        <dbReference type="ARBA" id="ARBA00023295"/>
    </source>
</evidence>
<dbReference type="Pfam" id="PF21317">
    <property type="entry name" value="BetaGal_ABD_1"/>
    <property type="match status" value="1"/>
</dbReference>
<evidence type="ECO:0000259" key="11">
    <source>
        <dbReference type="Pfam" id="PF21317"/>
    </source>
</evidence>
<evidence type="ECO:0000256" key="2">
    <source>
        <dbReference type="ARBA" id="ARBA00022729"/>
    </source>
</evidence>
<evidence type="ECO:0000256" key="3">
    <source>
        <dbReference type="ARBA" id="ARBA00022801"/>
    </source>
</evidence>
<dbReference type="PANTHER" id="PTHR23421">
    <property type="entry name" value="BETA-GALACTOSIDASE RELATED"/>
    <property type="match status" value="1"/>
</dbReference>
<dbReference type="PROSITE" id="PS01182">
    <property type="entry name" value="GLYCOSYL_HYDROL_F35"/>
    <property type="match status" value="1"/>
</dbReference>
<keyword evidence="2 9" id="KW-0732">Signal</keyword>
<gene>
    <name evidence="13" type="primary">GLB1_2</name>
    <name evidence="13" type="ORF">FJT64_027047</name>
</gene>
<dbReference type="AlphaFoldDB" id="A0A6A4W9X4"/>
<feature type="domain" description="Beta-galactosidase 1-like first all-beta" evidence="11">
    <location>
        <begin position="405"/>
        <end position="514"/>
    </location>
</feature>
<keyword evidence="14" id="KW-1185">Reference proteome</keyword>
<sequence length="642" mass="70503">MSPRLLLMLAILPVTLPAGRGAAQHFSAAPSFGIDYENNTFTLDGVPFRYVSGTVHYFRVPRAYWSDRLLRLRALGANVLETYVEWNSHEPEPGEYQFTGQQDLVAFLQEAQRQGLLVILRTGPFIDAEREFGGLPYWLLSADPQTPLRTSDPRFLEPLDRWFDVLLPKLKPLLYENGGPIIMLQVENEYGSFHACDYVYLQHLADRLRQHLGESAVLFTTDGDSQSLLHCGTTPAAYATVDFGSGTDVAAAFGVQRLFESSGPLVNSEYYPGWLDHWGYPHSTRSTEDVVRTMNEMFDMQANVNVYVAHGGTSFGFSAGSNLGNNFQACPTSYDYDAPIAENGYLTDKFYAMRNATLSVATWSVPEPPPQPAVLAYGAVQMTASEGLLAAVRGLADDPVTSDDPLTFEQLRQAYGFVLYSHNVTGVQPDPVLLNVTGLRDRGYVFVDGAQVGILSRGENIYQLPVSVQEGSRLQILAENQGRICFGNFLNDIKGIVSPVFLGSGRLSGWEQLSVPLNSTQLGRVERLLAGRATNRLTAAAAPAFFTGEFDLPAGVDADSPTDTFLRLDGWRRGVAFVNGFNLGRYWPAQGPQVTLYVPGTLLKAASNRLTLLELEEAPCLATDTCRVTLTDTPELDGPTPH</sequence>
<dbReference type="Gene3D" id="2.60.120.260">
    <property type="entry name" value="Galactose-binding domain-like"/>
    <property type="match status" value="2"/>
</dbReference>
<dbReference type="PRINTS" id="PR00742">
    <property type="entry name" value="GLHYDRLASE35"/>
</dbReference>
<comment type="catalytic activity">
    <reaction evidence="7">
        <text>Hydrolysis of terminal non-reducing beta-D-galactose residues in beta-D-galactosides.</text>
        <dbReference type="EC" id="3.2.1.23"/>
    </reaction>
</comment>
<dbReference type="GO" id="GO:0004565">
    <property type="term" value="F:beta-galactosidase activity"/>
    <property type="evidence" value="ECO:0007669"/>
    <property type="project" value="UniProtKB-EC"/>
</dbReference>
<evidence type="ECO:0000256" key="4">
    <source>
        <dbReference type="ARBA" id="ARBA00023180"/>
    </source>
</evidence>
<proteinExistence type="inferred from homology"/>
<evidence type="ECO:0000256" key="9">
    <source>
        <dbReference type="SAM" id="SignalP"/>
    </source>
</evidence>
<dbReference type="InterPro" id="IPR048913">
    <property type="entry name" value="BetaGal_gal-bd"/>
</dbReference>
<dbReference type="InterPro" id="IPR031330">
    <property type="entry name" value="Gly_Hdrlase_35_cat"/>
</dbReference>
<evidence type="ECO:0000313" key="14">
    <source>
        <dbReference type="Proteomes" id="UP000440578"/>
    </source>
</evidence>
<comment type="caution">
    <text evidence="13">The sequence shown here is derived from an EMBL/GenBank/DDBJ whole genome shotgun (WGS) entry which is preliminary data.</text>
</comment>
<keyword evidence="5 7" id="KW-0326">Glycosidase</keyword>
<dbReference type="Gene3D" id="3.20.20.80">
    <property type="entry name" value="Glycosidases"/>
    <property type="match status" value="1"/>
</dbReference>
<dbReference type="FunFam" id="3.20.20.80:FF:000017">
    <property type="entry name" value="Beta-galactosidase"/>
    <property type="match status" value="1"/>
</dbReference>
<dbReference type="EMBL" id="VIIS01001262">
    <property type="protein sequence ID" value="KAF0300450.1"/>
    <property type="molecule type" value="Genomic_DNA"/>
</dbReference>
<dbReference type="InterPro" id="IPR026283">
    <property type="entry name" value="B-gal_1-like"/>
</dbReference>
<dbReference type="Proteomes" id="UP000440578">
    <property type="component" value="Unassembled WGS sequence"/>
</dbReference>
<dbReference type="EC" id="3.2.1.23" evidence="7"/>
<protein>
    <recommendedName>
        <fullName evidence="7">Beta-galactosidase</fullName>
        <ecNumber evidence="7">3.2.1.23</ecNumber>
    </recommendedName>
</protein>
<feature type="signal peptide" evidence="9">
    <location>
        <begin position="1"/>
        <end position="21"/>
    </location>
</feature>
<comment type="similarity">
    <text evidence="1 8">Belongs to the glycosyl hydrolase 35 family.</text>
</comment>
<evidence type="ECO:0000256" key="6">
    <source>
        <dbReference type="PIRSR" id="PIRSR006336-1"/>
    </source>
</evidence>
<dbReference type="InterPro" id="IPR008979">
    <property type="entry name" value="Galactose-bd-like_sf"/>
</dbReference>
<evidence type="ECO:0000256" key="7">
    <source>
        <dbReference type="RuleBase" id="RU000675"/>
    </source>
</evidence>
<dbReference type="SUPFAM" id="SSF49785">
    <property type="entry name" value="Galactose-binding domain-like"/>
    <property type="match status" value="1"/>
</dbReference>
<keyword evidence="3 7" id="KW-0378">Hydrolase</keyword>